<dbReference type="EMBL" id="ADVG01000001">
    <property type="protein sequence ID" value="EFH87900.1"/>
    <property type="molecule type" value="Genomic_DNA"/>
</dbReference>
<comment type="caution">
    <text evidence="1">The sequence shown here is derived from an EMBL/GenBank/DDBJ whole genome shotgun (WGS) entry which is preliminary data.</text>
</comment>
<dbReference type="AlphaFoldDB" id="D6TBB6"/>
<evidence type="ECO:0000313" key="1">
    <source>
        <dbReference type="EMBL" id="EFH87900.1"/>
    </source>
</evidence>
<gene>
    <name evidence="1" type="ORF">Krac_9251</name>
</gene>
<organism evidence="1 2">
    <name type="scientific">Ktedonobacter racemifer DSM 44963</name>
    <dbReference type="NCBI Taxonomy" id="485913"/>
    <lineage>
        <taxon>Bacteria</taxon>
        <taxon>Bacillati</taxon>
        <taxon>Chloroflexota</taxon>
        <taxon>Ktedonobacteria</taxon>
        <taxon>Ktedonobacterales</taxon>
        <taxon>Ktedonobacteraceae</taxon>
        <taxon>Ktedonobacter</taxon>
    </lineage>
</organism>
<protein>
    <submittedName>
        <fullName evidence="1">Uncharacterized protein</fullName>
    </submittedName>
</protein>
<evidence type="ECO:0000313" key="2">
    <source>
        <dbReference type="Proteomes" id="UP000004508"/>
    </source>
</evidence>
<name>D6TBB6_KTERA</name>
<keyword evidence="2" id="KW-1185">Reference proteome</keyword>
<sequence length="148" mass="16468">MAVSVSQEEPSNQTELSVLTLPYHPYEHPPRACHRVGSGKMIGSSICLVLAFTRLGQGGIAAYATRPPYGGRFEMGTAKPLSSACTLEVTLASLAFLFILYRRRFIVPSGAERDLVVLGYGHRRRVLVRRWCSHLLVLQLEGWCPRIQ</sequence>
<accession>D6TBB6</accession>
<dbReference type="InParanoid" id="D6TBB6"/>
<reference evidence="1 2" key="1">
    <citation type="journal article" date="2011" name="Stand. Genomic Sci.">
        <title>Non-contiguous finished genome sequence and contextual data of the filamentous soil bacterium Ktedonobacter racemifer type strain (SOSP1-21).</title>
        <authorList>
            <person name="Chang Y.J."/>
            <person name="Land M."/>
            <person name="Hauser L."/>
            <person name="Chertkov O."/>
            <person name="Del Rio T.G."/>
            <person name="Nolan M."/>
            <person name="Copeland A."/>
            <person name="Tice H."/>
            <person name="Cheng J.F."/>
            <person name="Lucas S."/>
            <person name="Han C."/>
            <person name="Goodwin L."/>
            <person name="Pitluck S."/>
            <person name="Ivanova N."/>
            <person name="Ovchinikova G."/>
            <person name="Pati A."/>
            <person name="Chen A."/>
            <person name="Palaniappan K."/>
            <person name="Mavromatis K."/>
            <person name="Liolios K."/>
            <person name="Brettin T."/>
            <person name="Fiebig A."/>
            <person name="Rohde M."/>
            <person name="Abt B."/>
            <person name="Goker M."/>
            <person name="Detter J.C."/>
            <person name="Woyke T."/>
            <person name="Bristow J."/>
            <person name="Eisen J.A."/>
            <person name="Markowitz V."/>
            <person name="Hugenholtz P."/>
            <person name="Kyrpides N.C."/>
            <person name="Klenk H.P."/>
            <person name="Lapidus A."/>
        </authorList>
    </citation>
    <scope>NUCLEOTIDE SEQUENCE [LARGE SCALE GENOMIC DNA]</scope>
    <source>
        <strain evidence="2">DSM 44963</strain>
    </source>
</reference>
<proteinExistence type="predicted"/>
<dbReference type="Proteomes" id="UP000004508">
    <property type="component" value="Unassembled WGS sequence"/>
</dbReference>